<dbReference type="AlphaFoldDB" id="A0A1T1H4D4"/>
<protein>
    <submittedName>
        <fullName evidence="1">Uncharacterized protein</fullName>
    </submittedName>
</protein>
<evidence type="ECO:0000313" key="1">
    <source>
        <dbReference type="EMBL" id="OOV84711.1"/>
    </source>
</evidence>
<feature type="non-terminal residue" evidence="1">
    <location>
        <position position="1"/>
    </location>
</feature>
<keyword evidence="2" id="KW-1185">Reference proteome</keyword>
<evidence type="ECO:0000313" key="2">
    <source>
        <dbReference type="Proteomes" id="UP000190064"/>
    </source>
</evidence>
<sequence>DIHLLPDDERSIFLEIVKNLVQTERVLISGRYAIEPILKIITTPVRLSRLDDNDAFDLISKLGVTYDAKSKVFNLSRNIPLFIKELSKNEDKISIALMTVVASRLDMFNLDWKLLYLLSKSSGKACSEILAIDEDFYESLD</sequence>
<proteinExistence type="predicted"/>
<comment type="caution">
    <text evidence="1">The sequence shown here is derived from an EMBL/GenBank/DDBJ whole genome shotgun (WGS) entry which is preliminary data.</text>
</comment>
<dbReference type="Proteomes" id="UP000190064">
    <property type="component" value="Unassembled WGS sequence"/>
</dbReference>
<dbReference type="RefSeq" id="WP_161489897.1">
    <property type="nucleotide sequence ID" value="NZ_MTSD02000143.1"/>
</dbReference>
<reference evidence="1" key="1">
    <citation type="submission" date="2017-02" db="EMBL/GenBank/DDBJ databases">
        <title>Draft Genome Sequence of the Salt Water Bacterium Oceanospirillum linum ATCC 11336.</title>
        <authorList>
            <person name="Trachtenberg A.M."/>
            <person name="Carney J.G."/>
            <person name="Linnane J.D."/>
            <person name="Rheaume B.A."/>
            <person name="Pitts N.L."/>
            <person name="Mykles D.L."/>
            <person name="Maclea K.S."/>
        </authorList>
    </citation>
    <scope>NUCLEOTIDE SEQUENCE [LARGE SCALE GENOMIC DNA]</scope>
    <source>
        <strain evidence="1">ATCC 11336</strain>
    </source>
</reference>
<feature type="non-terminal residue" evidence="1">
    <location>
        <position position="141"/>
    </location>
</feature>
<dbReference type="STRING" id="966.BTA35_0217060"/>
<name>A0A1T1H4D4_OCELI</name>
<dbReference type="EMBL" id="MTSD02000143">
    <property type="protein sequence ID" value="OOV84711.1"/>
    <property type="molecule type" value="Genomic_DNA"/>
</dbReference>
<organism evidence="1 2">
    <name type="scientific">Oceanospirillum linum</name>
    <dbReference type="NCBI Taxonomy" id="966"/>
    <lineage>
        <taxon>Bacteria</taxon>
        <taxon>Pseudomonadati</taxon>
        <taxon>Pseudomonadota</taxon>
        <taxon>Gammaproteobacteria</taxon>
        <taxon>Oceanospirillales</taxon>
        <taxon>Oceanospirillaceae</taxon>
        <taxon>Oceanospirillum</taxon>
    </lineage>
</organism>
<accession>A0A1T1H4D4</accession>
<gene>
    <name evidence="1" type="ORF">BTA35_0217060</name>
</gene>